<evidence type="ECO:0000256" key="2">
    <source>
        <dbReference type="ARBA" id="ARBA00009405"/>
    </source>
</evidence>
<dbReference type="RefSeq" id="WP_149473043.1">
    <property type="nucleotide sequence ID" value="NZ_JAGGMB010000003.1"/>
</dbReference>
<dbReference type="AlphaFoldDB" id="A0A9X0YQF4"/>
<dbReference type="PROSITE" id="PS50991">
    <property type="entry name" value="PYR_CT"/>
    <property type="match status" value="1"/>
</dbReference>
<dbReference type="GO" id="GO:0004419">
    <property type="term" value="F:hydroxymethylglutaryl-CoA lyase activity"/>
    <property type="evidence" value="ECO:0007669"/>
    <property type="project" value="UniProtKB-EC"/>
</dbReference>
<dbReference type="EC" id="4.1.3.4" evidence="3"/>
<dbReference type="GO" id="GO:0006552">
    <property type="term" value="P:L-leucine catabolic process"/>
    <property type="evidence" value="ECO:0007669"/>
    <property type="project" value="TreeGrafter"/>
</dbReference>
<dbReference type="InterPro" id="IPR000138">
    <property type="entry name" value="HMG_CoA_lyase_AS"/>
</dbReference>
<comment type="pathway">
    <text evidence="1">Metabolic intermediate metabolism; (S)-3-hydroxy-3-methylglutaryl-CoA degradation; acetoacetate from (S)-3-hydroxy-3-methylglutaryl-CoA: step 1/1.</text>
</comment>
<dbReference type="SUPFAM" id="SSF51569">
    <property type="entry name" value="Aldolase"/>
    <property type="match status" value="1"/>
</dbReference>
<dbReference type="Pfam" id="PF00682">
    <property type="entry name" value="HMGL-like"/>
    <property type="match status" value="1"/>
</dbReference>
<keyword evidence="5 8" id="KW-0456">Lyase</keyword>
<dbReference type="Proteomes" id="UP001138793">
    <property type="component" value="Unassembled WGS sequence"/>
</dbReference>
<dbReference type="NCBIfam" id="NF004283">
    <property type="entry name" value="PRK05692.1"/>
    <property type="match status" value="1"/>
</dbReference>
<sequence length="315" mass="34074">MGERSLPAQVTIWEVLPRDGFQMEKKWIPTEEKVRIIHGLAQTGIKHIEATAFVHPKAIPQLKDAEKVVKGVMDLGEVSFRALVPNVKGAERAIEAGIQDLKLLLSSTDSHSLNNSNCTVAEAQEKLLPIIDLAEKHHVEYSGSLTVAFGCPYEGEVSLERLNALIERYQEMGIRKVSLADTTGMGNPLQVSKVLRNLRAAFPKFEFSLHLHNTRGMAFANAIAGLSEGVLSLDSSVAGLGGCPYAPNAAGNIATEDLVHGLHEMDIKTGINVDELLKVARGVVETIGHDGGSFVLKAGQNKDLHQKPKGQEKLG</sequence>
<comment type="similarity">
    <text evidence="2">Belongs to the HMG-CoA lyase family.</text>
</comment>
<evidence type="ECO:0000256" key="1">
    <source>
        <dbReference type="ARBA" id="ARBA00005143"/>
    </source>
</evidence>
<organism evidence="8 9">
    <name type="scientific">Oceanobacillus polygoni</name>
    <dbReference type="NCBI Taxonomy" id="1235259"/>
    <lineage>
        <taxon>Bacteria</taxon>
        <taxon>Bacillati</taxon>
        <taxon>Bacillota</taxon>
        <taxon>Bacilli</taxon>
        <taxon>Bacillales</taxon>
        <taxon>Bacillaceae</taxon>
        <taxon>Oceanobacillus</taxon>
    </lineage>
</organism>
<keyword evidence="4" id="KW-0479">Metal-binding</keyword>
<protein>
    <recommendedName>
        <fullName evidence="3">hydroxymethylglutaryl-CoA lyase</fullName>
        <ecNumber evidence="3">4.1.3.4</ecNumber>
    </recommendedName>
</protein>
<dbReference type="GO" id="GO:0046872">
    <property type="term" value="F:metal ion binding"/>
    <property type="evidence" value="ECO:0007669"/>
    <property type="project" value="UniProtKB-KW"/>
</dbReference>
<evidence type="ECO:0000259" key="7">
    <source>
        <dbReference type="PROSITE" id="PS50991"/>
    </source>
</evidence>
<dbReference type="Gene3D" id="3.20.20.70">
    <property type="entry name" value="Aldolase class I"/>
    <property type="match status" value="1"/>
</dbReference>
<dbReference type="CDD" id="cd07938">
    <property type="entry name" value="DRE_TIM_HMGL"/>
    <property type="match status" value="1"/>
</dbReference>
<dbReference type="EMBL" id="JAGGMB010000003">
    <property type="protein sequence ID" value="MBP2076907.1"/>
    <property type="molecule type" value="Genomic_DNA"/>
</dbReference>
<accession>A0A9X0YQF4</accession>
<comment type="catalytic activity">
    <reaction evidence="6">
        <text>(3S)-3-hydroxy-3-methylglutaryl-CoA = acetoacetate + acetyl-CoA</text>
        <dbReference type="Rhea" id="RHEA:24404"/>
        <dbReference type="ChEBI" id="CHEBI:13705"/>
        <dbReference type="ChEBI" id="CHEBI:43074"/>
        <dbReference type="ChEBI" id="CHEBI:57288"/>
        <dbReference type="EC" id="4.1.3.4"/>
    </reaction>
</comment>
<gene>
    <name evidence="8" type="ORF">J2Z64_001138</name>
</gene>
<dbReference type="PANTHER" id="PTHR42738">
    <property type="entry name" value="HYDROXYMETHYLGLUTARYL-COA LYASE"/>
    <property type="match status" value="1"/>
</dbReference>
<feature type="domain" description="Pyruvate carboxyltransferase" evidence="7">
    <location>
        <begin position="10"/>
        <end position="277"/>
    </location>
</feature>
<comment type="caution">
    <text evidence="8">The sequence shown here is derived from an EMBL/GenBank/DDBJ whole genome shotgun (WGS) entry which is preliminary data.</text>
</comment>
<evidence type="ECO:0000256" key="4">
    <source>
        <dbReference type="ARBA" id="ARBA00022723"/>
    </source>
</evidence>
<dbReference type="FunFam" id="3.20.20.70:FF:000071">
    <property type="entry name" value="Hydroxymethylglutaryl-CoA lyase"/>
    <property type="match status" value="1"/>
</dbReference>
<dbReference type="PROSITE" id="PS01062">
    <property type="entry name" value="HMG_COA_LYASE"/>
    <property type="match status" value="1"/>
</dbReference>
<dbReference type="GO" id="GO:0046951">
    <property type="term" value="P:ketone body biosynthetic process"/>
    <property type="evidence" value="ECO:0007669"/>
    <property type="project" value="TreeGrafter"/>
</dbReference>
<dbReference type="InterPro" id="IPR000891">
    <property type="entry name" value="PYR_CT"/>
</dbReference>
<dbReference type="OrthoDB" id="9784013at2"/>
<keyword evidence="9" id="KW-1185">Reference proteome</keyword>
<dbReference type="InterPro" id="IPR043594">
    <property type="entry name" value="HMGL"/>
</dbReference>
<evidence type="ECO:0000313" key="8">
    <source>
        <dbReference type="EMBL" id="MBP2076907.1"/>
    </source>
</evidence>
<proteinExistence type="inferred from homology"/>
<reference evidence="8" key="1">
    <citation type="submission" date="2021-03" db="EMBL/GenBank/DDBJ databases">
        <title>Genomic Encyclopedia of Type Strains, Phase IV (KMG-IV): sequencing the most valuable type-strain genomes for metagenomic binning, comparative biology and taxonomic classification.</title>
        <authorList>
            <person name="Goeker M."/>
        </authorList>
    </citation>
    <scope>NUCLEOTIDE SEQUENCE</scope>
    <source>
        <strain evidence="8">DSM 107338</strain>
    </source>
</reference>
<evidence type="ECO:0000256" key="5">
    <source>
        <dbReference type="ARBA" id="ARBA00023239"/>
    </source>
</evidence>
<dbReference type="InterPro" id="IPR013785">
    <property type="entry name" value="Aldolase_TIM"/>
</dbReference>
<evidence type="ECO:0000256" key="6">
    <source>
        <dbReference type="ARBA" id="ARBA00049877"/>
    </source>
</evidence>
<name>A0A9X0YQF4_9BACI</name>
<evidence type="ECO:0000313" key="9">
    <source>
        <dbReference type="Proteomes" id="UP001138793"/>
    </source>
</evidence>
<evidence type="ECO:0000256" key="3">
    <source>
        <dbReference type="ARBA" id="ARBA00012910"/>
    </source>
</evidence>
<dbReference type="PANTHER" id="PTHR42738:SF7">
    <property type="entry name" value="HYDROXYMETHYLGLUTARYL-COA LYASE"/>
    <property type="match status" value="1"/>
</dbReference>